<name>A0A9R1NH20_TRITD</name>
<dbReference type="GO" id="GO:0000145">
    <property type="term" value="C:exocyst"/>
    <property type="evidence" value="ECO:0007669"/>
    <property type="project" value="InterPro"/>
</dbReference>
<dbReference type="AlphaFoldDB" id="A0A9R1NH20"/>
<keyword evidence="3" id="KW-0268">Exocytosis</keyword>
<evidence type="ECO:0000313" key="5">
    <source>
        <dbReference type="EMBL" id="VAH24808.1"/>
    </source>
</evidence>
<gene>
    <name evidence="5" type="ORF">TRITD_2Av1G007730</name>
</gene>
<dbReference type="Pfam" id="PF03081">
    <property type="entry name" value="Exo70_C"/>
    <property type="match status" value="1"/>
</dbReference>
<evidence type="ECO:0000256" key="3">
    <source>
        <dbReference type="RuleBase" id="RU365026"/>
    </source>
</evidence>
<dbReference type="SUPFAM" id="SSF74788">
    <property type="entry name" value="Cullin repeat-like"/>
    <property type="match status" value="1"/>
</dbReference>
<dbReference type="PANTHER" id="PTHR12542:SF160">
    <property type="entry name" value="EXOCYST SUBUNIT EXO70 FAMILY PROTEIN"/>
    <property type="match status" value="1"/>
</dbReference>
<dbReference type="InterPro" id="IPR046364">
    <property type="entry name" value="Exo70_C"/>
</dbReference>
<sequence length="274" mass="31273">MAELERLNISCNLTRTPAPLRPSCDPPPTLLAALVVFQIVPNSVMSWSFNRSGEAAGILQKMVDGFGTILLSADDVEESTIHLANRHLVEALESAHAIGCTADFLSQMLDGWGCKLEGDARRIWQGEKCREYIFLFSNAYDVLLIMRGRGATFSNVELESRLSAMFRRYKTSYLDECWAPLMNYLDRLDKFSDEFCIICRRQMTLKVNANLRYKLRKEIVGLIVPQYQVSFLAQRKNQSRLSRVLHCRKRVMAGKQKMCTAEELEMVINDLFEG</sequence>
<evidence type="ECO:0000313" key="6">
    <source>
        <dbReference type="Proteomes" id="UP000324705"/>
    </source>
</evidence>
<evidence type="ECO:0000256" key="1">
    <source>
        <dbReference type="ARBA" id="ARBA00006756"/>
    </source>
</evidence>
<reference evidence="5 6" key="1">
    <citation type="submission" date="2017-09" db="EMBL/GenBank/DDBJ databases">
        <authorList>
            <consortium name="International Durum Wheat Genome Sequencing Consortium (IDWGSC)"/>
            <person name="Milanesi L."/>
        </authorList>
    </citation>
    <scope>NUCLEOTIDE SEQUENCE [LARGE SCALE GENOMIC DNA]</scope>
    <source>
        <strain evidence="6">cv. Svevo</strain>
    </source>
</reference>
<comment type="similarity">
    <text evidence="1 3">Belongs to the EXO70 family.</text>
</comment>
<dbReference type="Gene3D" id="1.20.1280.170">
    <property type="entry name" value="Exocyst complex component Exo70"/>
    <property type="match status" value="1"/>
</dbReference>
<feature type="domain" description="Exocyst complex subunit Exo70 C-terminal" evidence="4">
    <location>
        <begin position="88"/>
        <end position="269"/>
    </location>
</feature>
<keyword evidence="6" id="KW-1185">Reference proteome</keyword>
<organism evidence="5 6">
    <name type="scientific">Triticum turgidum subsp. durum</name>
    <name type="common">Durum wheat</name>
    <name type="synonym">Triticum durum</name>
    <dbReference type="NCBI Taxonomy" id="4567"/>
    <lineage>
        <taxon>Eukaryota</taxon>
        <taxon>Viridiplantae</taxon>
        <taxon>Streptophyta</taxon>
        <taxon>Embryophyta</taxon>
        <taxon>Tracheophyta</taxon>
        <taxon>Spermatophyta</taxon>
        <taxon>Magnoliopsida</taxon>
        <taxon>Liliopsida</taxon>
        <taxon>Poales</taxon>
        <taxon>Poaceae</taxon>
        <taxon>BOP clade</taxon>
        <taxon>Pooideae</taxon>
        <taxon>Triticodae</taxon>
        <taxon>Triticeae</taxon>
        <taxon>Triticinae</taxon>
        <taxon>Triticum</taxon>
    </lineage>
</organism>
<keyword evidence="2 3" id="KW-0813">Transport</keyword>
<dbReference type="OMA" id="SAMFRRY"/>
<comment type="function">
    <text evidence="3">Component of the exocyst complex.</text>
</comment>
<dbReference type="EMBL" id="LT934113">
    <property type="protein sequence ID" value="VAH24808.1"/>
    <property type="molecule type" value="Genomic_DNA"/>
</dbReference>
<keyword evidence="3" id="KW-0653">Protein transport</keyword>
<dbReference type="GO" id="GO:0006887">
    <property type="term" value="P:exocytosis"/>
    <property type="evidence" value="ECO:0007669"/>
    <property type="project" value="UniProtKB-KW"/>
</dbReference>
<dbReference type="GO" id="GO:0015031">
    <property type="term" value="P:protein transport"/>
    <property type="evidence" value="ECO:0007669"/>
    <property type="project" value="UniProtKB-KW"/>
</dbReference>
<accession>A0A9R1NH20</accession>
<evidence type="ECO:0000256" key="2">
    <source>
        <dbReference type="ARBA" id="ARBA00022448"/>
    </source>
</evidence>
<dbReference type="GO" id="GO:0005546">
    <property type="term" value="F:phosphatidylinositol-4,5-bisphosphate binding"/>
    <property type="evidence" value="ECO:0007669"/>
    <property type="project" value="InterPro"/>
</dbReference>
<dbReference type="Proteomes" id="UP000324705">
    <property type="component" value="Chromosome 2A"/>
</dbReference>
<evidence type="ECO:0000259" key="4">
    <source>
        <dbReference type="Pfam" id="PF03081"/>
    </source>
</evidence>
<dbReference type="Gramene" id="TRITD2Av1G007730.1">
    <property type="protein sequence ID" value="TRITD2Av1G007730.1"/>
    <property type="gene ID" value="TRITD2Av1G007730"/>
</dbReference>
<dbReference type="InterPro" id="IPR004140">
    <property type="entry name" value="Exo70"/>
</dbReference>
<dbReference type="PANTHER" id="PTHR12542">
    <property type="entry name" value="EXOCYST COMPLEX PROTEIN EXO70"/>
    <property type="match status" value="1"/>
</dbReference>
<protein>
    <recommendedName>
        <fullName evidence="3">Exocyst subunit Exo70 family protein</fullName>
    </recommendedName>
</protein>
<dbReference type="InterPro" id="IPR016159">
    <property type="entry name" value="Cullin_repeat-like_dom_sf"/>
</dbReference>
<proteinExistence type="inferred from homology"/>